<dbReference type="InterPro" id="IPR013830">
    <property type="entry name" value="SGNH_hydro"/>
</dbReference>
<dbReference type="PANTHER" id="PTHR30383:SF5">
    <property type="entry name" value="SGNH HYDROLASE-TYPE ESTERASE DOMAIN-CONTAINING PROTEIN"/>
    <property type="match status" value="1"/>
</dbReference>
<dbReference type="SUPFAM" id="SSF52266">
    <property type="entry name" value="SGNH hydrolase"/>
    <property type="match status" value="1"/>
</dbReference>
<dbReference type="CDD" id="cd01836">
    <property type="entry name" value="FeeA_FeeB_like"/>
    <property type="match status" value="1"/>
</dbReference>
<evidence type="ECO:0000313" key="3">
    <source>
        <dbReference type="Proteomes" id="UP000263753"/>
    </source>
</evidence>
<keyword evidence="2" id="KW-0378">Hydrolase</keyword>
<dbReference type="InterPro" id="IPR036514">
    <property type="entry name" value="SGNH_hydro_sf"/>
</dbReference>
<dbReference type="AlphaFoldDB" id="A0A3B7LWG9"/>
<dbReference type="Pfam" id="PF13472">
    <property type="entry name" value="Lipase_GDSL_2"/>
    <property type="match status" value="1"/>
</dbReference>
<dbReference type="EMBL" id="CP032134">
    <property type="protein sequence ID" value="AXY56761.1"/>
    <property type="molecule type" value="Genomic_DNA"/>
</dbReference>
<dbReference type="Gene3D" id="3.40.50.1110">
    <property type="entry name" value="SGNH hydrolase"/>
    <property type="match status" value="1"/>
</dbReference>
<dbReference type="GO" id="GO:0004622">
    <property type="term" value="F:phosphatidylcholine lysophospholipase activity"/>
    <property type="evidence" value="ECO:0007669"/>
    <property type="project" value="TreeGrafter"/>
</dbReference>
<dbReference type="PANTHER" id="PTHR30383">
    <property type="entry name" value="THIOESTERASE 1/PROTEASE 1/LYSOPHOSPHOLIPASE L1"/>
    <property type="match status" value="1"/>
</dbReference>
<dbReference type="InterPro" id="IPR051532">
    <property type="entry name" value="Ester_Hydrolysis_Enzymes"/>
</dbReference>
<accession>A0A3B7LWG9</accession>
<reference evidence="3" key="1">
    <citation type="submission" date="2018-09" db="EMBL/GenBank/DDBJ databases">
        <title>The complete genome of Acinetobacter sp. strain WCHAc010005.</title>
        <authorList>
            <person name="Hu Y."/>
            <person name="Long H."/>
            <person name="Feng Y."/>
            <person name="Zong Z."/>
        </authorList>
    </citation>
    <scope>NUCLEOTIDE SEQUENCE [LARGE SCALE GENOMIC DNA]</scope>
    <source>
        <strain evidence="3">WCHAc010005</strain>
    </source>
</reference>
<protein>
    <submittedName>
        <fullName evidence="2">SGNH/GDSL hydrolase family protein</fullName>
    </submittedName>
</protein>
<evidence type="ECO:0000313" key="2">
    <source>
        <dbReference type="EMBL" id="AXY56761.1"/>
    </source>
</evidence>
<dbReference type="Proteomes" id="UP000263753">
    <property type="component" value="Chromosome"/>
</dbReference>
<name>A0A3B7LWG9_9GAMM</name>
<feature type="domain" description="SGNH hydrolase-type esterase" evidence="1">
    <location>
        <begin position="51"/>
        <end position="222"/>
    </location>
</feature>
<dbReference type="RefSeq" id="WP_087514208.1">
    <property type="nucleotide sequence ID" value="NZ_CP032134.1"/>
</dbReference>
<evidence type="ECO:0000259" key="1">
    <source>
        <dbReference type="Pfam" id="PF13472"/>
    </source>
</evidence>
<organism evidence="2 3">
    <name type="scientific">Acinetobacter chinensis</name>
    <dbReference type="NCBI Taxonomy" id="2004650"/>
    <lineage>
        <taxon>Bacteria</taxon>
        <taxon>Pseudomonadati</taxon>
        <taxon>Pseudomonadota</taxon>
        <taxon>Gammaproteobacteria</taxon>
        <taxon>Moraxellales</taxon>
        <taxon>Moraxellaceae</taxon>
        <taxon>Acinetobacter</taxon>
    </lineage>
</organism>
<dbReference type="KEGG" id="achi:CDG60_09410"/>
<sequence>MLLKLYTLALLPSLIVQGYAVKKNTPRLPEPEGIRKGQTATGKKSLSVLIVGDSAAAGVGVQTQENALLGCVLTQLQNDYTVQYQLEARTGDTTVQVLQRVRQLDSFHADVVISSVGVNDVTKLTSPKKWVQQQKEFYAEIETKFTPDQVLITGVPPMNLFPALPNPLAWLFGQYSAQMNMQLKNLVETKKNYALIQFNPEEFKAQQLDMAEDGFHPGKDIYWVWAKELVKKINSRFQ</sequence>
<gene>
    <name evidence="2" type="ORF">CDG60_09410</name>
</gene>
<proteinExistence type="predicted"/>